<feature type="coiled-coil region" evidence="1">
    <location>
        <begin position="153"/>
        <end position="180"/>
    </location>
</feature>
<dbReference type="EMBL" id="NHNT01000020">
    <property type="protein sequence ID" value="OUZ37297.1"/>
    <property type="molecule type" value="Genomic_DNA"/>
</dbReference>
<keyword evidence="3" id="KW-1185">Reference proteome</keyword>
<reference evidence="2 3" key="1">
    <citation type="journal article" date="2017" name="Int. J. Syst. Evol. Microbiol.">
        <title>Solibacillus kalamii sp. nov., isolated from a high-efficiency particulate arrestance filter system used in the International Space Station.</title>
        <authorList>
            <person name="Checinska Sielaff A."/>
            <person name="Kumar R.M."/>
            <person name="Pal D."/>
            <person name="Mayilraj S."/>
            <person name="Venkateswaran K."/>
        </authorList>
    </citation>
    <scope>NUCLEOTIDE SEQUENCE [LARGE SCALE GENOMIC DNA]</scope>
    <source>
        <strain evidence="2 3">ISSFR-015</strain>
    </source>
</reference>
<comment type="caution">
    <text evidence="2">The sequence shown here is derived from an EMBL/GenBank/DDBJ whole genome shotgun (WGS) entry which is preliminary data.</text>
</comment>
<name>A0ABX3ZC08_9BACL</name>
<organism evidence="2 3">
    <name type="scientific">Solibacillus kalamii</name>
    <dbReference type="NCBI Taxonomy" id="1748298"/>
    <lineage>
        <taxon>Bacteria</taxon>
        <taxon>Bacillati</taxon>
        <taxon>Bacillota</taxon>
        <taxon>Bacilli</taxon>
        <taxon>Bacillales</taxon>
        <taxon>Caryophanaceae</taxon>
        <taxon>Solibacillus</taxon>
    </lineage>
</organism>
<evidence type="ECO:0000313" key="2">
    <source>
        <dbReference type="EMBL" id="OUZ37297.1"/>
    </source>
</evidence>
<dbReference type="RefSeq" id="WP_087618633.1">
    <property type="nucleotide sequence ID" value="NZ_JAFBEY010000019.1"/>
</dbReference>
<gene>
    <name evidence="2" type="ORF">CBM15_18685</name>
</gene>
<accession>A0ABX3ZC08</accession>
<dbReference type="Proteomes" id="UP000196594">
    <property type="component" value="Unassembled WGS sequence"/>
</dbReference>
<evidence type="ECO:0000256" key="1">
    <source>
        <dbReference type="SAM" id="Coils"/>
    </source>
</evidence>
<evidence type="ECO:0000313" key="3">
    <source>
        <dbReference type="Proteomes" id="UP000196594"/>
    </source>
</evidence>
<sequence>MKSFQTVEEVDEYFDKALADLHKEYEQKLLTIEKNEQQVTTTLQKQYEQQKVAIAQQHENEENNLNNNREQAIEKIRKLFDHKRKVLLENYKITYEEERKNHHVNKIELLEQKQTEERRKFQFYHDQQQAPLAQIEQAPDLTEAMEQAMDNLYQELTDILIKYKQQFDEAEQQFEESCHELVLQRDEAIENLIDNEAASQSQLDDQLFEALQDLAEKTEKKYEQIEQSLLEKEQSLQEMVLAQQEKITADYDEQREKLFELQEEALAQFNY</sequence>
<feature type="coiled-coil region" evidence="1">
    <location>
        <begin position="18"/>
        <end position="75"/>
    </location>
</feature>
<feature type="coiled-coil region" evidence="1">
    <location>
        <begin position="208"/>
        <end position="264"/>
    </location>
</feature>
<keyword evidence="1" id="KW-0175">Coiled coil</keyword>
<protein>
    <submittedName>
        <fullName evidence="2">Uncharacterized protein</fullName>
    </submittedName>
</protein>
<proteinExistence type="predicted"/>